<name>A0ABU2P6Y5_9ACTN</name>
<dbReference type="Proteomes" id="UP001183586">
    <property type="component" value="Unassembled WGS sequence"/>
</dbReference>
<dbReference type="RefSeq" id="WP_311680897.1">
    <property type="nucleotide sequence ID" value="NZ_JAVREU010000003.1"/>
</dbReference>
<evidence type="ECO:0000313" key="2">
    <source>
        <dbReference type="Proteomes" id="UP001183586"/>
    </source>
</evidence>
<sequence length="63" mass="6718">MSEPVAVELTDGLNDTTNVTVSIARSVLAKLNQTDTWTGRDAEVSISGEEVPIGRVTINIFEG</sequence>
<gene>
    <name evidence="1" type="ORF">RM641_10775</name>
</gene>
<keyword evidence="2" id="KW-1185">Reference proteome</keyword>
<proteinExistence type="predicted"/>
<organism evidence="1 2">
    <name type="scientific">Streptomyces dubilierae</name>
    <dbReference type="NCBI Taxonomy" id="3075533"/>
    <lineage>
        <taxon>Bacteria</taxon>
        <taxon>Bacillati</taxon>
        <taxon>Actinomycetota</taxon>
        <taxon>Actinomycetes</taxon>
        <taxon>Kitasatosporales</taxon>
        <taxon>Streptomycetaceae</taxon>
        <taxon>Streptomyces</taxon>
    </lineage>
</organism>
<comment type="caution">
    <text evidence="1">The sequence shown here is derived from an EMBL/GenBank/DDBJ whole genome shotgun (WGS) entry which is preliminary data.</text>
</comment>
<evidence type="ECO:0000313" key="1">
    <source>
        <dbReference type="EMBL" id="MDT0387909.1"/>
    </source>
</evidence>
<reference evidence="2" key="1">
    <citation type="submission" date="2023-07" db="EMBL/GenBank/DDBJ databases">
        <title>30 novel species of actinomycetes from the DSMZ collection.</title>
        <authorList>
            <person name="Nouioui I."/>
        </authorList>
    </citation>
    <scope>NUCLEOTIDE SEQUENCE [LARGE SCALE GENOMIC DNA]</scope>
    <source>
        <strain evidence="2">DSM 41921</strain>
    </source>
</reference>
<protein>
    <submittedName>
        <fullName evidence="1">Uncharacterized protein</fullName>
    </submittedName>
</protein>
<dbReference type="EMBL" id="JAVREU010000003">
    <property type="protein sequence ID" value="MDT0387909.1"/>
    <property type="molecule type" value="Genomic_DNA"/>
</dbReference>
<accession>A0ABU2P6Y5</accession>